<dbReference type="RefSeq" id="WP_203853677.1">
    <property type="nucleotide sequence ID" value="NZ_BAAAVW010000037.1"/>
</dbReference>
<gene>
    <name evidence="2" type="ORF">Dsi01nite_101200</name>
</gene>
<keyword evidence="1" id="KW-1133">Transmembrane helix</keyword>
<dbReference type="Proteomes" id="UP000660611">
    <property type="component" value="Unassembled WGS sequence"/>
</dbReference>
<organism evidence="2 3">
    <name type="scientific">Dactylosporangium siamense</name>
    <dbReference type="NCBI Taxonomy" id="685454"/>
    <lineage>
        <taxon>Bacteria</taxon>
        <taxon>Bacillati</taxon>
        <taxon>Actinomycetota</taxon>
        <taxon>Actinomycetes</taxon>
        <taxon>Micromonosporales</taxon>
        <taxon>Micromonosporaceae</taxon>
        <taxon>Dactylosporangium</taxon>
    </lineage>
</organism>
<sequence>MSGTKVTGVVVTGGSTAASLPVTGSPVFAIVVAGVALVVTGFLMVRASRFNRSAA</sequence>
<keyword evidence="1" id="KW-0472">Membrane</keyword>
<keyword evidence="1" id="KW-0812">Transmembrane</keyword>
<feature type="transmembrane region" description="Helical" evidence="1">
    <location>
        <begin position="27"/>
        <end position="45"/>
    </location>
</feature>
<dbReference type="NCBIfam" id="TIGR01167">
    <property type="entry name" value="LPXTG_anchor"/>
    <property type="match status" value="1"/>
</dbReference>
<evidence type="ECO:0000313" key="3">
    <source>
        <dbReference type="Proteomes" id="UP000660611"/>
    </source>
</evidence>
<protein>
    <recommendedName>
        <fullName evidence="4">LPXTG cell wall anchor domain-containing protein</fullName>
    </recommendedName>
</protein>
<comment type="caution">
    <text evidence="2">The sequence shown here is derived from an EMBL/GenBank/DDBJ whole genome shotgun (WGS) entry which is preliminary data.</text>
</comment>
<accession>A0A919PXT7</accession>
<name>A0A919PXT7_9ACTN</name>
<reference evidence="2" key="1">
    <citation type="submission" date="2021-01" db="EMBL/GenBank/DDBJ databases">
        <title>Whole genome shotgun sequence of Dactylosporangium siamense NBRC 106093.</title>
        <authorList>
            <person name="Komaki H."/>
            <person name="Tamura T."/>
        </authorList>
    </citation>
    <scope>NUCLEOTIDE SEQUENCE</scope>
    <source>
        <strain evidence="2">NBRC 106093</strain>
    </source>
</reference>
<dbReference type="EMBL" id="BONQ01000168">
    <property type="protein sequence ID" value="GIG52079.1"/>
    <property type="molecule type" value="Genomic_DNA"/>
</dbReference>
<evidence type="ECO:0000256" key="1">
    <source>
        <dbReference type="SAM" id="Phobius"/>
    </source>
</evidence>
<proteinExistence type="predicted"/>
<dbReference type="AlphaFoldDB" id="A0A919PXT7"/>
<evidence type="ECO:0000313" key="2">
    <source>
        <dbReference type="EMBL" id="GIG52079.1"/>
    </source>
</evidence>
<keyword evidence="3" id="KW-1185">Reference proteome</keyword>
<evidence type="ECO:0008006" key="4">
    <source>
        <dbReference type="Google" id="ProtNLM"/>
    </source>
</evidence>